<organism evidence="1">
    <name type="scientific">marine sediment metagenome</name>
    <dbReference type="NCBI Taxonomy" id="412755"/>
    <lineage>
        <taxon>unclassified sequences</taxon>
        <taxon>metagenomes</taxon>
        <taxon>ecological metagenomes</taxon>
    </lineage>
</organism>
<dbReference type="EMBL" id="LAZR01003074">
    <property type="protein sequence ID" value="KKN22292.1"/>
    <property type="molecule type" value="Genomic_DNA"/>
</dbReference>
<gene>
    <name evidence="1" type="ORF">LCGC14_0916760</name>
</gene>
<sequence>MPWKLIWRDLFRSWPDGTDSETEGWAMSDGNSPTIEREEVNVFADDYSVKLVQGEGGIGGNYSLTGSRSFTFGDPMVVDDELGPPNTSLYNYRWNEINADITLWSGSTSVATVFDIKKNGEQVAQVSIPAGEVTVNVPISEINVNEGDVLTMFCAAVDAGVKVIFASVEAWGQINPAAMLHYRTAVNYSFKVGDKLKLVFAAQADVEYGCRFTGEADEGEETEELIFWTATHSGGGEWEEIEEIFNAGLAFDHTSIVLDFQIGANHAGTYFLDDVRLYIERPGPRCIEFFEQDYEELKDCFYVDSGLTYDGEPATEITGLIHLAGREVVVLADGEDLGNMMVEEVTNAQGNVLDGKITLEREASVVHVGLPFKTILETLDIEQPTAEGQTSQGKQQRVHKAVVRLLNSLGLYIGSGPSKLEHWPAPKAQLDTPPALQSGLKEVLFRGGWTVGARVWLETDRPYPLKVLSIIAKAATHDS</sequence>
<dbReference type="AlphaFoldDB" id="A0A0F9PCV2"/>
<accession>A0A0F9PCV2</accession>
<evidence type="ECO:0000313" key="1">
    <source>
        <dbReference type="EMBL" id="KKN22292.1"/>
    </source>
</evidence>
<name>A0A0F9PCV2_9ZZZZ</name>
<comment type="caution">
    <text evidence="1">The sequence shown here is derived from an EMBL/GenBank/DDBJ whole genome shotgun (WGS) entry which is preliminary data.</text>
</comment>
<protein>
    <submittedName>
        <fullName evidence="1">Uncharacterized protein</fullName>
    </submittedName>
</protein>
<reference evidence="1" key="1">
    <citation type="journal article" date="2015" name="Nature">
        <title>Complex archaea that bridge the gap between prokaryotes and eukaryotes.</title>
        <authorList>
            <person name="Spang A."/>
            <person name="Saw J.H."/>
            <person name="Jorgensen S.L."/>
            <person name="Zaremba-Niedzwiedzka K."/>
            <person name="Martijn J."/>
            <person name="Lind A.E."/>
            <person name="van Eijk R."/>
            <person name="Schleper C."/>
            <person name="Guy L."/>
            <person name="Ettema T.J."/>
        </authorList>
    </citation>
    <scope>NUCLEOTIDE SEQUENCE</scope>
</reference>
<proteinExistence type="predicted"/>
<dbReference type="Gene3D" id="2.60.120.260">
    <property type="entry name" value="Galactose-binding domain-like"/>
    <property type="match status" value="1"/>
</dbReference>